<evidence type="ECO:0000313" key="1">
    <source>
        <dbReference type="EMBL" id="MCP1110804.1"/>
    </source>
</evidence>
<dbReference type="EMBL" id="JAMZFV010000018">
    <property type="protein sequence ID" value="MCP1110804.1"/>
    <property type="molecule type" value="Genomic_DNA"/>
</dbReference>
<keyword evidence="2" id="KW-1185">Reference proteome</keyword>
<dbReference type="InterPro" id="IPR045721">
    <property type="entry name" value="DUF6075"/>
</dbReference>
<protein>
    <submittedName>
        <fullName evidence="1">DUF6075 family protein</fullName>
    </submittedName>
</protein>
<comment type="caution">
    <text evidence="1">The sequence shown here is derived from an EMBL/GenBank/DDBJ whole genome shotgun (WGS) entry which is preliminary data.</text>
</comment>
<name>A0ABT1EJD1_9FIRM</name>
<proteinExistence type="predicted"/>
<dbReference type="Pfam" id="PF19552">
    <property type="entry name" value="DUF6075"/>
    <property type="match status" value="1"/>
</dbReference>
<sequence length="147" mass="17553">MNTALRAESEELLFKSQEHKEFYFKHMGEVDNKDVYNKALFYTLGIANETRRMIGHIYDFESNSVRPQCLFESWITSGSARAVRLAFNLYCNDTPSIYKYEENQEETLKECKYYCIDDVFCCEYAPFFLEAVRLRYPEYFRSVKEVL</sequence>
<reference evidence="1 2" key="1">
    <citation type="journal article" date="2022" name="Genome Biol. Evol.">
        <title>Host diet, physiology and behaviors set the stage for Lachnospiraceae cladogenesis.</title>
        <authorList>
            <person name="Vera-Ponce De Leon A."/>
            <person name="Schneider M."/>
            <person name="Jahnes B.C."/>
            <person name="Sadowski V."/>
            <person name="Camuy-Velez L.A."/>
            <person name="Duan J."/>
            <person name="Sabree Z.L."/>
        </authorList>
    </citation>
    <scope>NUCLEOTIDE SEQUENCE [LARGE SCALE GENOMIC DNA]</scope>
    <source>
        <strain evidence="1 2">PAL227</strain>
    </source>
</reference>
<accession>A0ABT1EJD1</accession>
<gene>
    <name evidence="1" type="ORF">NK118_11120</name>
</gene>
<organism evidence="1 2">
    <name type="scientific">Ohessyouella blattaphilus</name>
    <dbReference type="NCBI Taxonomy" id="2949333"/>
    <lineage>
        <taxon>Bacteria</taxon>
        <taxon>Bacillati</taxon>
        <taxon>Bacillota</taxon>
        <taxon>Clostridia</taxon>
        <taxon>Lachnospirales</taxon>
        <taxon>Lachnospiraceae</taxon>
        <taxon>Ohessyouella</taxon>
    </lineage>
</organism>
<dbReference type="RefSeq" id="WP_262069686.1">
    <property type="nucleotide sequence ID" value="NZ_JAMXOC010000018.1"/>
</dbReference>
<dbReference type="Proteomes" id="UP001523565">
    <property type="component" value="Unassembled WGS sequence"/>
</dbReference>
<evidence type="ECO:0000313" key="2">
    <source>
        <dbReference type="Proteomes" id="UP001523565"/>
    </source>
</evidence>